<sequence>MISGNPPEASAANKVGVPSTFSRNLVKRNETLLCMTIQDHLLNFSLFNTSHYISTYGLGIHLISLALEDWMGGVAKLRLYLLSTPFVNFVASRSFVNDLTGSSIFASQHLSFVNLNLERRRGGEIIEM</sequence>
<proteinExistence type="predicted"/>
<name>A0A5M9K423_MONFR</name>
<dbReference type="Proteomes" id="UP000322873">
    <property type="component" value="Unassembled WGS sequence"/>
</dbReference>
<keyword evidence="2" id="KW-1185">Reference proteome</keyword>
<dbReference type="EMBL" id="VICG01000001">
    <property type="protein sequence ID" value="KAA8576341.1"/>
    <property type="molecule type" value="Genomic_DNA"/>
</dbReference>
<comment type="caution">
    <text evidence="1">The sequence shown here is derived from an EMBL/GenBank/DDBJ whole genome shotgun (WGS) entry which is preliminary data.</text>
</comment>
<evidence type="ECO:0000313" key="2">
    <source>
        <dbReference type="Proteomes" id="UP000322873"/>
    </source>
</evidence>
<gene>
    <name evidence="1" type="ORF">EYC84_006475</name>
</gene>
<dbReference type="AlphaFoldDB" id="A0A5M9K423"/>
<organism evidence="1 2">
    <name type="scientific">Monilinia fructicola</name>
    <name type="common">Brown rot fungus</name>
    <name type="synonym">Ciboria fructicola</name>
    <dbReference type="NCBI Taxonomy" id="38448"/>
    <lineage>
        <taxon>Eukaryota</taxon>
        <taxon>Fungi</taxon>
        <taxon>Dikarya</taxon>
        <taxon>Ascomycota</taxon>
        <taxon>Pezizomycotina</taxon>
        <taxon>Leotiomycetes</taxon>
        <taxon>Helotiales</taxon>
        <taxon>Sclerotiniaceae</taxon>
        <taxon>Monilinia</taxon>
    </lineage>
</organism>
<evidence type="ECO:0000313" key="1">
    <source>
        <dbReference type="EMBL" id="KAA8576341.1"/>
    </source>
</evidence>
<protein>
    <submittedName>
        <fullName evidence="1">Uncharacterized protein</fullName>
    </submittedName>
</protein>
<reference evidence="1 2" key="1">
    <citation type="submission" date="2019-06" db="EMBL/GenBank/DDBJ databases">
        <title>Genome Sequence of the Brown Rot Fungal Pathogen Monilinia fructicola.</title>
        <authorList>
            <person name="De Miccolis Angelini R.M."/>
            <person name="Landi L."/>
            <person name="Abate D."/>
            <person name="Pollastro S."/>
            <person name="Romanazzi G."/>
            <person name="Faretra F."/>
        </authorList>
    </citation>
    <scope>NUCLEOTIDE SEQUENCE [LARGE SCALE GENOMIC DNA]</scope>
    <source>
        <strain evidence="1 2">Mfrc123</strain>
    </source>
</reference>
<accession>A0A5M9K423</accession>